<dbReference type="Gene3D" id="3.90.1580.10">
    <property type="entry name" value="paralog of FGE (formylglycine-generating enzyme)"/>
    <property type="match status" value="1"/>
</dbReference>
<sequence length="325" mass="37098">MEKELKVSSCCSVSRESIVSLDIGTEKINKIKTSHTSNENMIYLEGGEFLMGTEDSDGFPLDGEGPIRKVNVNSFYMDKYAVTNKEFSHFIKETNYVTDAEKYGWSFVFHLLLSEEDMSVYRKAPRNTPWWRVVEGAYWEKPEGPNSSIKDRMNHPAVHISWNDALAYCEWSGKRLPTEAEWEYAARGGLVQNKYSWGNDLHPNGKHMCNIWQGEFPTVNTEEDGFVGTAPVDSFEENGYGLFNMAGNVWEWCADWFHPTYHKTDSLNNPKGPHNGNTKSMRGGSYLCHDSYCNRYRVAARTHNTIDSSSGNLGFRCVKDIVKEE</sequence>
<comment type="caution">
    <text evidence="2">The sequence shown here is derived from an EMBL/GenBank/DDBJ whole genome shotgun (WGS) entry which is preliminary data.</text>
</comment>
<dbReference type="Proteomes" id="UP000319837">
    <property type="component" value="Unassembled WGS sequence"/>
</dbReference>
<evidence type="ECO:0000313" key="2">
    <source>
        <dbReference type="EMBL" id="TRZ40446.1"/>
    </source>
</evidence>
<evidence type="ECO:0000259" key="1">
    <source>
        <dbReference type="Pfam" id="PF03781"/>
    </source>
</evidence>
<dbReference type="AlphaFoldDB" id="A0A553STY3"/>
<dbReference type="EMBL" id="RIBP01000001">
    <property type="protein sequence ID" value="TRZ40446.1"/>
    <property type="molecule type" value="Genomic_DNA"/>
</dbReference>
<reference evidence="3" key="1">
    <citation type="submission" date="2018-10" db="EMBL/GenBank/DDBJ databases">
        <title>FDA dAtabase for Regulatory Grade micrObial Sequences (FDA-ARGOS): Supporting development and validation of Infectious Disease Dx tests.</title>
        <authorList>
            <person name="Minogue T."/>
            <person name="Wolcott M."/>
            <person name="Wasieloski L."/>
            <person name="Aguilar W."/>
            <person name="Moore D."/>
            <person name="Tallon L."/>
            <person name="Sadzewicz L."/>
            <person name="Sengamalay N."/>
            <person name="Ott S."/>
            <person name="Godinez A."/>
            <person name="Nagaraj S."/>
            <person name="Vavikolanu K."/>
            <person name="Vyas G."/>
            <person name="Nadendla S."/>
            <person name="George J."/>
            <person name="Sichtig H."/>
        </authorList>
    </citation>
    <scope>NUCLEOTIDE SEQUENCE [LARGE SCALE GENOMIC DNA]</scope>
    <source>
        <strain evidence="3">FDAARGOS_343</strain>
    </source>
</reference>
<evidence type="ECO:0000313" key="3">
    <source>
        <dbReference type="Proteomes" id="UP000319837"/>
    </source>
</evidence>
<dbReference type="InterPro" id="IPR016187">
    <property type="entry name" value="CTDL_fold"/>
</dbReference>
<organism evidence="2 3">
    <name type="scientific">Niallia circulans</name>
    <name type="common">Bacillus circulans</name>
    <dbReference type="NCBI Taxonomy" id="1397"/>
    <lineage>
        <taxon>Bacteria</taxon>
        <taxon>Bacillati</taxon>
        <taxon>Bacillota</taxon>
        <taxon>Bacilli</taxon>
        <taxon>Bacillales</taxon>
        <taxon>Bacillaceae</taxon>
        <taxon>Niallia</taxon>
    </lineage>
</organism>
<dbReference type="PANTHER" id="PTHR23150:SF19">
    <property type="entry name" value="FORMYLGLYCINE-GENERATING ENZYME"/>
    <property type="match status" value="1"/>
</dbReference>
<name>A0A553STY3_NIACI</name>
<dbReference type="PANTHER" id="PTHR23150">
    <property type="entry name" value="SULFATASE MODIFYING FACTOR 1, 2"/>
    <property type="match status" value="1"/>
</dbReference>
<dbReference type="SUPFAM" id="SSF56436">
    <property type="entry name" value="C-type lectin-like"/>
    <property type="match status" value="1"/>
</dbReference>
<dbReference type="InterPro" id="IPR005532">
    <property type="entry name" value="SUMF_dom"/>
</dbReference>
<proteinExistence type="predicted"/>
<dbReference type="InterPro" id="IPR042095">
    <property type="entry name" value="SUMF_sf"/>
</dbReference>
<protein>
    <submittedName>
        <fullName evidence="2">Formylglycine-generating enzyme family protein</fullName>
    </submittedName>
</protein>
<dbReference type="Pfam" id="PF03781">
    <property type="entry name" value="FGE-sulfatase"/>
    <property type="match status" value="1"/>
</dbReference>
<dbReference type="GO" id="GO:0120147">
    <property type="term" value="F:formylglycine-generating oxidase activity"/>
    <property type="evidence" value="ECO:0007669"/>
    <property type="project" value="TreeGrafter"/>
</dbReference>
<gene>
    <name evidence="2" type="ORF">CEQ21_05915</name>
</gene>
<accession>A0A553STY3</accession>
<feature type="domain" description="Sulfatase-modifying factor enzyme-like" evidence="1">
    <location>
        <begin position="38"/>
        <end position="319"/>
    </location>
</feature>
<dbReference type="InterPro" id="IPR051043">
    <property type="entry name" value="Sulfatase_Mod_Factor_Kinase"/>
</dbReference>